<gene>
    <name evidence="2" type="ordered locus">AALP_Aa7g232700</name>
</gene>
<keyword evidence="1" id="KW-0732">Signal</keyword>
<sequence>MGNMSPKSTFFVLLAFTVMIFVTVEIVEANRLLYAKLPLPVLHLEAPSVKPQGFGFCKPPCKELCVSIRCQCVCTPAPKV</sequence>
<evidence type="ECO:0000313" key="2">
    <source>
        <dbReference type="EMBL" id="KFK30214.1"/>
    </source>
</evidence>
<dbReference type="OMA" id="CKPPCKE"/>
<dbReference type="AlphaFoldDB" id="A0A087GK12"/>
<evidence type="ECO:0000313" key="3">
    <source>
        <dbReference type="Proteomes" id="UP000029120"/>
    </source>
</evidence>
<organism evidence="2 3">
    <name type="scientific">Arabis alpina</name>
    <name type="common">Alpine rock-cress</name>
    <dbReference type="NCBI Taxonomy" id="50452"/>
    <lineage>
        <taxon>Eukaryota</taxon>
        <taxon>Viridiplantae</taxon>
        <taxon>Streptophyta</taxon>
        <taxon>Embryophyta</taxon>
        <taxon>Tracheophyta</taxon>
        <taxon>Spermatophyta</taxon>
        <taxon>Magnoliopsida</taxon>
        <taxon>eudicotyledons</taxon>
        <taxon>Gunneridae</taxon>
        <taxon>Pentapetalae</taxon>
        <taxon>rosids</taxon>
        <taxon>malvids</taxon>
        <taxon>Brassicales</taxon>
        <taxon>Brassicaceae</taxon>
        <taxon>Arabideae</taxon>
        <taxon>Arabis</taxon>
    </lineage>
</organism>
<feature type="chain" id="PRO_5001822138" description="Transmembrane protein" evidence="1">
    <location>
        <begin position="30"/>
        <end position="80"/>
    </location>
</feature>
<proteinExistence type="predicted"/>
<reference evidence="3" key="1">
    <citation type="journal article" date="2015" name="Nat. Plants">
        <title>Genome expansion of Arabis alpina linked with retrotransposition and reduced symmetric DNA methylation.</title>
        <authorList>
            <person name="Willing E.M."/>
            <person name="Rawat V."/>
            <person name="Mandakova T."/>
            <person name="Maumus F."/>
            <person name="James G.V."/>
            <person name="Nordstroem K.J."/>
            <person name="Becker C."/>
            <person name="Warthmann N."/>
            <person name="Chica C."/>
            <person name="Szarzynska B."/>
            <person name="Zytnicki M."/>
            <person name="Albani M.C."/>
            <person name="Kiefer C."/>
            <person name="Bergonzi S."/>
            <person name="Castaings L."/>
            <person name="Mateos J.L."/>
            <person name="Berns M.C."/>
            <person name="Bujdoso N."/>
            <person name="Piofczyk T."/>
            <person name="de Lorenzo L."/>
            <person name="Barrero-Sicilia C."/>
            <person name="Mateos I."/>
            <person name="Piednoel M."/>
            <person name="Hagmann J."/>
            <person name="Chen-Min-Tao R."/>
            <person name="Iglesias-Fernandez R."/>
            <person name="Schuster S.C."/>
            <person name="Alonso-Blanco C."/>
            <person name="Roudier F."/>
            <person name="Carbonero P."/>
            <person name="Paz-Ares J."/>
            <person name="Davis S.J."/>
            <person name="Pecinka A."/>
            <person name="Quesneville H."/>
            <person name="Colot V."/>
            <person name="Lysak M.A."/>
            <person name="Weigel D."/>
            <person name="Coupland G."/>
            <person name="Schneeberger K."/>
        </authorList>
    </citation>
    <scope>NUCLEOTIDE SEQUENCE [LARGE SCALE GENOMIC DNA]</scope>
    <source>
        <strain evidence="3">cv. Pajares</strain>
    </source>
</reference>
<protein>
    <recommendedName>
        <fullName evidence="4">Transmembrane protein</fullName>
    </recommendedName>
</protein>
<accession>A0A087GK12</accession>
<keyword evidence="3" id="KW-1185">Reference proteome</keyword>
<evidence type="ECO:0000256" key="1">
    <source>
        <dbReference type="SAM" id="SignalP"/>
    </source>
</evidence>
<dbReference type="OrthoDB" id="1065055at2759"/>
<dbReference type="EMBL" id="CM002875">
    <property type="protein sequence ID" value="KFK30214.1"/>
    <property type="molecule type" value="Genomic_DNA"/>
</dbReference>
<name>A0A087GK12_ARAAL</name>
<evidence type="ECO:0008006" key="4">
    <source>
        <dbReference type="Google" id="ProtNLM"/>
    </source>
</evidence>
<dbReference type="Gramene" id="KFK30214">
    <property type="protein sequence ID" value="KFK30214"/>
    <property type="gene ID" value="AALP_AA7G232700"/>
</dbReference>
<feature type="signal peptide" evidence="1">
    <location>
        <begin position="1"/>
        <end position="29"/>
    </location>
</feature>
<dbReference type="Proteomes" id="UP000029120">
    <property type="component" value="Chromosome 7"/>
</dbReference>